<dbReference type="PANTHER" id="PTHR11652">
    <property type="entry name" value="30S RIBOSOMAL PROTEIN S12 FAMILY MEMBER"/>
    <property type="match status" value="1"/>
</dbReference>
<evidence type="ECO:0000256" key="1">
    <source>
        <dbReference type="ARBA" id="ARBA00005657"/>
    </source>
</evidence>
<dbReference type="Pfam" id="PF00164">
    <property type="entry name" value="Ribosom_S12_S23"/>
    <property type="match status" value="1"/>
</dbReference>
<dbReference type="GO" id="GO:0003735">
    <property type="term" value="F:structural constituent of ribosome"/>
    <property type="evidence" value="ECO:0007669"/>
    <property type="project" value="InterPro"/>
</dbReference>
<gene>
    <name evidence="5" type="ORF">PYW07_011962</name>
</gene>
<comment type="caution">
    <text evidence="5">The sequence shown here is derived from an EMBL/GenBank/DDBJ whole genome shotgun (WGS) entry which is preliminary data.</text>
</comment>
<keyword evidence="6" id="KW-1185">Reference proteome</keyword>
<accession>A0AAD7YLV4</accession>
<keyword evidence="3" id="KW-0687">Ribonucleoprotein</keyword>
<dbReference type="Proteomes" id="UP001231518">
    <property type="component" value="Chromosome 3"/>
</dbReference>
<dbReference type="Gene3D" id="2.40.50.140">
    <property type="entry name" value="Nucleic acid-binding proteins"/>
    <property type="match status" value="1"/>
</dbReference>
<evidence type="ECO:0000313" key="5">
    <source>
        <dbReference type="EMBL" id="KAJ8719919.1"/>
    </source>
</evidence>
<dbReference type="InterPro" id="IPR006032">
    <property type="entry name" value="Ribosomal_uS12"/>
</dbReference>
<evidence type="ECO:0000256" key="3">
    <source>
        <dbReference type="ARBA" id="ARBA00023274"/>
    </source>
</evidence>
<evidence type="ECO:0000256" key="4">
    <source>
        <dbReference type="ARBA" id="ARBA00035248"/>
    </source>
</evidence>
<comment type="similarity">
    <text evidence="1">Belongs to the universal ribosomal protein uS12 family.</text>
</comment>
<proteinExistence type="inferred from homology"/>
<evidence type="ECO:0000256" key="2">
    <source>
        <dbReference type="ARBA" id="ARBA00022980"/>
    </source>
</evidence>
<dbReference type="GO" id="GO:0006412">
    <property type="term" value="P:translation"/>
    <property type="evidence" value="ECO:0007669"/>
    <property type="project" value="InterPro"/>
</dbReference>
<evidence type="ECO:0000313" key="6">
    <source>
        <dbReference type="Proteomes" id="UP001231518"/>
    </source>
</evidence>
<dbReference type="PRINTS" id="PR01034">
    <property type="entry name" value="RIBOSOMALS12"/>
</dbReference>
<reference evidence="5" key="1">
    <citation type="submission" date="2023-03" db="EMBL/GenBank/DDBJ databases">
        <title>Chromosome-level genomes of two armyworms, Mythimna separata and Mythimna loreyi, provide insights into the biosynthesis and reception of sex pheromones.</title>
        <authorList>
            <person name="Zhao H."/>
        </authorList>
    </citation>
    <scope>NUCLEOTIDE SEQUENCE</scope>
    <source>
        <strain evidence="5">BeijingLab</strain>
        <tissue evidence="5">Pupa</tissue>
    </source>
</reference>
<dbReference type="SUPFAM" id="SSF50249">
    <property type="entry name" value="Nucleic acid-binding proteins"/>
    <property type="match status" value="1"/>
</dbReference>
<dbReference type="InterPro" id="IPR012340">
    <property type="entry name" value="NA-bd_OB-fold"/>
</dbReference>
<dbReference type="InterPro" id="IPR005679">
    <property type="entry name" value="Ribosomal_uS12_bac"/>
</dbReference>
<dbReference type="AlphaFoldDB" id="A0AAD7YLV4"/>
<sequence length="78" mass="8880">MRLSSGKEMVAYVPGIGHNLQEHDIVLVRVGRLKESRSEAEVRARQVRPAEGHHTESTVDIVIVQLKRYQLIKLVHSQ</sequence>
<organism evidence="5 6">
    <name type="scientific">Mythimna separata</name>
    <name type="common">Oriental armyworm</name>
    <name type="synonym">Pseudaletia separata</name>
    <dbReference type="NCBI Taxonomy" id="271217"/>
    <lineage>
        <taxon>Eukaryota</taxon>
        <taxon>Metazoa</taxon>
        <taxon>Ecdysozoa</taxon>
        <taxon>Arthropoda</taxon>
        <taxon>Hexapoda</taxon>
        <taxon>Insecta</taxon>
        <taxon>Pterygota</taxon>
        <taxon>Neoptera</taxon>
        <taxon>Endopterygota</taxon>
        <taxon>Lepidoptera</taxon>
        <taxon>Glossata</taxon>
        <taxon>Ditrysia</taxon>
        <taxon>Noctuoidea</taxon>
        <taxon>Noctuidae</taxon>
        <taxon>Noctuinae</taxon>
        <taxon>Hadenini</taxon>
        <taxon>Mythimna</taxon>
    </lineage>
</organism>
<dbReference type="EMBL" id="JARGEI010000014">
    <property type="protein sequence ID" value="KAJ8719919.1"/>
    <property type="molecule type" value="Genomic_DNA"/>
</dbReference>
<keyword evidence="2" id="KW-0689">Ribosomal protein</keyword>
<protein>
    <recommendedName>
        <fullName evidence="4">Small ribosomal subunit protein uS12m</fullName>
    </recommendedName>
</protein>
<name>A0AAD7YLV4_MYTSE</name>
<dbReference type="GO" id="GO:0015935">
    <property type="term" value="C:small ribosomal subunit"/>
    <property type="evidence" value="ECO:0007669"/>
    <property type="project" value="InterPro"/>
</dbReference>